<organism evidence="2 3">
    <name type="scientific">Spodoptera exigua</name>
    <name type="common">Beet armyworm</name>
    <name type="synonym">Noctua fulgens</name>
    <dbReference type="NCBI Taxonomy" id="7107"/>
    <lineage>
        <taxon>Eukaryota</taxon>
        <taxon>Metazoa</taxon>
        <taxon>Ecdysozoa</taxon>
        <taxon>Arthropoda</taxon>
        <taxon>Hexapoda</taxon>
        <taxon>Insecta</taxon>
        <taxon>Pterygota</taxon>
        <taxon>Neoptera</taxon>
        <taxon>Endopterygota</taxon>
        <taxon>Lepidoptera</taxon>
        <taxon>Glossata</taxon>
        <taxon>Ditrysia</taxon>
        <taxon>Noctuoidea</taxon>
        <taxon>Noctuidae</taxon>
        <taxon>Amphipyrinae</taxon>
        <taxon>Spodoptera</taxon>
    </lineage>
</organism>
<evidence type="ECO:0000313" key="3">
    <source>
        <dbReference type="Proteomes" id="UP000648187"/>
    </source>
</evidence>
<protein>
    <submittedName>
        <fullName evidence="2">Uncharacterized protein</fullName>
    </submittedName>
</protein>
<evidence type="ECO:0000256" key="1">
    <source>
        <dbReference type="SAM" id="MobiDB-lite"/>
    </source>
</evidence>
<keyword evidence="3" id="KW-1185">Reference proteome</keyword>
<comment type="caution">
    <text evidence="2">The sequence shown here is derived from an EMBL/GenBank/DDBJ whole genome shotgun (WGS) entry which is preliminary data.</text>
</comment>
<feature type="compositionally biased region" description="Basic and acidic residues" evidence="1">
    <location>
        <begin position="36"/>
        <end position="56"/>
    </location>
</feature>
<proteinExistence type="predicted"/>
<evidence type="ECO:0000313" key="2">
    <source>
        <dbReference type="EMBL" id="KAF9411585.1"/>
    </source>
</evidence>
<name>A0A835GBZ3_SPOEX</name>
<dbReference type="AlphaFoldDB" id="A0A835GBZ3"/>
<accession>A0A835GBZ3</accession>
<dbReference type="EMBL" id="JACKWZ010000220">
    <property type="protein sequence ID" value="KAF9411585.1"/>
    <property type="molecule type" value="Genomic_DNA"/>
</dbReference>
<sequence>MDNDNEEEDLRFNSDKSDSELLNECEMVLEDLNDSVETRRKNLRKSVEKRKEREDDSSVEEYITVTRKSKRLIRSNSNNTENNNVTQKNNLRVEEKQNNDATNIEVCVSSVNTLPKQMAFAKLLNNENIKNILRIKYKSPYKVLIRFATNEDAENMIRCQKFKQLGFKCYMTYESTMSFGIIKGVDMELKEEEIMNILESESKIISIKRLKRNSLNEVWVDSETVKLCFEGSTLPSYVYAYGCRFKVNPFVFPVTQCTGCWKFGHYLKYCPTKIKICPKCGGQHENCEIIDYVCLNCKGPHLVLDKQCPLHIKEKSIRAIMAKENSTYRKALEMYNSAQNKNINNIQEQIDTNIQEFHQTLTHMTSSALSNSSELYSSIVAKNGTKRSTEDKLDYSNYQKGSDIGPSQKKKTKEKPLFTQEVTMTIQEDRADTNNGDSNCNKLVDKYKFDFKKFILKLKNIILSERSLEEKIVTCIKLLYEDVKNCICSLFDNVNLIQYLLSIFNG</sequence>
<feature type="region of interest" description="Disordered" evidence="1">
    <location>
        <begin position="395"/>
        <end position="414"/>
    </location>
</feature>
<feature type="region of interest" description="Disordered" evidence="1">
    <location>
        <begin position="30"/>
        <end position="95"/>
    </location>
</feature>
<dbReference type="Proteomes" id="UP000648187">
    <property type="component" value="Unassembled WGS sequence"/>
</dbReference>
<reference evidence="2" key="1">
    <citation type="submission" date="2020-08" db="EMBL/GenBank/DDBJ databases">
        <title>Spodoptera exigua strain:BAW_Kor-Di-RS1 Genome sequencing and assembly.</title>
        <authorList>
            <person name="Kim J."/>
            <person name="Nam H.Y."/>
            <person name="Kwon M."/>
            <person name="Choi J.H."/>
            <person name="Cho S.R."/>
            <person name="Kim G.-H."/>
        </authorList>
    </citation>
    <scope>NUCLEOTIDE SEQUENCE</scope>
    <source>
        <strain evidence="2">BAW_Kor-Di-RS1</strain>
        <tissue evidence="2">Whole-body</tissue>
    </source>
</reference>
<feature type="compositionally biased region" description="Low complexity" evidence="1">
    <location>
        <begin position="76"/>
        <end position="90"/>
    </location>
</feature>
<gene>
    <name evidence="2" type="ORF">HW555_009657</name>
</gene>